<keyword evidence="2" id="KW-1133">Transmembrane helix</keyword>
<evidence type="ECO:0000313" key="5">
    <source>
        <dbReference type="Proteomes" id="UP000006039"/>
    </source>
</evidence>
<reference evidence="3" key="3">
    <citation type="submission" date="2010-09" db="EMBL/GenBank/DDBJ databases">
        <title>Annotation of Gaeumannomyces graminis var. tritici R3-111a-1.</title>
        <authorList>
            <consortium name="The Broad Institute Genome Sequencing Platform"/>
            <person name="Ma L.-J."/>
            <person name="Dead R."/>
            <person name="Young S.K."/>
            <person name="Zeng Q."/>
            <person name="Gargeya S."/>
            <person name="Fitzgerald M."/>
            <person name="Haas B."/>
            <person name="Abouelleil A."/>
            <person name="Alvarado L."/>
            <person name="Arachchi H.M."/>
            <person name="Berlin A."/>
            <person name="Brown A."/>
            <person name="Chapman S.B."/>
            <person name="Chen Z."/>
            <person name="Dunbar C."/>
            <person name="Freedman E."/>
            <person name="Gearin G."/>
            <person name="Gellesch M."/>
            <person name="Goldberg J."/>
            <person name="Griggs A."/>
            <person name="Gujja S."/>
            <person name="Heiman D."/>
            <person name="Howarth C."/>
            <person name="Larson L."/>
            <person name="Lui A."/>
            <person name="MacDonald P.J.P."/>
            <person name="Mehta T."/>
            <person name="Montmayeur A."/>
            <person name="Murphy C."/>
            <person name="Neiman D."/>
            <person name="Pearson M."/>
            <person name="Priest M."/>
            <person name="Roberts A."/>
            <person name="Saif S."/>
            <person name="Shea T."/>
            <person name="Shenoy N."/>
            <person name="Sisk P."/>
            <person name="Stolte C."/>
            <person name="Sykes S."/>
            <person name="Yandava C."/>
            <person name="Wortman J."/>
            <person name="Nusbaum C."/>
            <person name="Birren B."/>
        </authorList>
    </citation>
    <scope>NUCLEOTIDE SEQUENCE</scope>
    <source>
        <strain evidence="3">R3-111a-1</strain>
    </source>
</reference>
<feature type="region of interest" description="Disordered" evidence="1">
    <location>
        <begin position="397"/>
        <end position="450"/>
    </location>
</feature>
<proteinExistence type="predicted"/>
<accession>J3NQJ0</accession>
<reference evidence="4" key="4">
    <citation type="journal article" date="2015" name="G3 (Bethesda)">
        <title>Genome sequences of three phytopathogenic species of the Magnaporthaceae family of fungi.</title>
        <authorList>
            <person name="Okagaki L.H."/>
            <person name="Nunes C.C."/>
            <person name="Sailsbery J."/>
            <person name="Clay B."/>
            <person name="Brown D."/>
            <person name="John T."/>
            <person name="Oh Y."/>
            <person name="Young N."/>
            <person name="Fitzgerald M."/>
            <person name="Haas B.J."/>
            <person name="Zeng Q."/>
            <person name="Young S."/>
            <person name="Adiconis X."/>
            <person name="Fan L."/>
            <person name="Levin J.Z."/>
            <person name="Mitchell T.K."/>
            <person name="Okubara P.A."/>
            <person name="Farman M.L."/>
            <person name="Kohn L.M."/>
            <person name="Birren B."/>
            <person name="Ma L.-J."/>
            <person name="Dean R.A."/>
        </authorList>
    </citation>
    <scope>NUCLEOTIDE SEQUENCE</scope>
    <source>
        <strain evidence="4">R3-111a-1</strain>
    </source>
</reference>
<feature type="compositionally biased region" description="Polar residues" evidence="1">
    <location>
        <begin position="125"/>
        <end position="152"/>
    </location>
</feature>
<dbReference type="RefSeq" id="XP_009219591.1">
    <property type="nucleotide sequence ID" value="XM_009221327.1"/>
</dbReference>
<feature type="compositionally biased region" description="Low complexity" evidence="1">
    <location>
        <begin position="276"/>
        <end position="289"/>
    </location>
</feature>
<reference evidence="3" key="2">
    <citation type="submission" date="2010-07" db="EMBL/GenBank/DDBJ databases">
        <authorList>
            <consortium name="The Broad Institute Genome Sequencing Platform"/>
            <consortium name="Broad Institute Genome Sequencing Center for Infectious Disease"/>
            <person name="Ma L.-J."/>
            <person name="Dead R."/>
            <person name="Young S."/>
            <person name="Zeng Q."/>
            <person name="Koehrsen M."/>
            <person name="Alvarado L."/>
            <person name="Berlin A."/>
            <person name="Chapman S.B."/>
            <person name="Chen Z."/>
            <person name="Freedman E."/>
            <person name="Gellesch M."/>
            <person name="Goldberg J."/>
            <person name="Griggs A."/>
            <person name="Gujja S."/>
            <person name="Heilman E.R."/>
            <person name="Heiman D."/>
            <person name="Hepburn T."/>
            <person name="Howarth C."/>
            <person name="Jen D."/>
            <person name="Larson L."/>
            <person name="Mehta T."/>
            <person name="Neiman D."/>
            <person name="Pearson M."/>
            <person name="Roberts A."/>
            <person name="Saif S."/>
            <person name="Shea T."/>
            <person name="Shenoy N."/>
            <person name="Sisk P."/>
            <person name="Stolte C."/>
            <person name="Sykes S."/>
            <person name="Walk T."/>
            <person name="White J."/>
            <person name="Yandava C."/>
            <person name="Haas B."/>
            <person name="Nusbaum C."/>
            <person name="Birren B."/>
        </authorList>
    </citation>
    <scope>NUCLEOTIDE SEQUENCE</scope>
    <source>
        <strain evidence="3">R3-111a-1</strain>
    </source>
</reference>
<gene>
    <name evidence="4" type="primary">20344004</name>
    <name evidence="3" type="ORF">GGTG_03546</name>
</gene>
<keyword evidence="2" id="KW-0812">Transmembrane</keyword>
<feature type="region of interest" description="Disordered" evidence="1">
    <location>
        <begin position="234"/>
        <end position="343"/>
    </location>
</feature>
<dbReference type="HOGENOM" id="CLU_608375_0_0_1"/>
<feature type="compositionally biased region" description="Low complexity" evidence="1">
    <location>
        <begin position="51"/>
        <end position="124"/>
    </location>
</feature>
<feature type="region of interest" description="Disordered" evidence="1">
    <location>
        <begin position="45"/>
        <end position="198"/>
    </location>
</feature>
<keyword evidence="2" id="KW-0472">Membrane</keyword>
<evidence type="ECO:0000313" key="3">
    <source>
        <dbReference type="EMBL" id="EJT78446.1"/>
    </source>
</evidence>
<evidence type="ECO:0000256" key="1">
    <source>
        <dbReference type="SAM" id="MobiDB-lite"/>
    </source>
</evidence>
<evidence type="ECO:0000313" key="4">
    <source>
        <dbReference type="EnsemblFungi" id="EJT78446"/>
    </source>
</evidence>
<dbReference type="Proteomes" id="UP000006039">
    <property type="component" value="Unassembled WGS sequence"/>
</dbReference>
<protein>
    <submittedName>
        <fullName evidence="3 4">Uncharacterized protein</fullName>
    </submittedName>
</protein>
<keyword evidence="5" id="KW-1185">Reference proteome</keyword>
<sequence>MRPPRTVEELMAILGRRQTNVPTRLPAPVPAPILLIQPGVTTRSIPGFGVSPTQPARAPAPAPQQSSQQTSVASSTSASAQSTASTTAASSTSTSARSTTSTTAASSTSARAVSSAVNSAISSSVGLPSQTEAPTSASRGRGRTSATPTPSASVLPEAGNLIPGLPSDSSTGTMASDMMKPTESAEAPDRGSANADSPDARGQQIGVLVGILVAVGLVAGIIAMFCVRQANRKKAKQAAERAPTPDFISRPLARTDSNPWQGPIRSGSGGVGATSGGNVAAASAGAAAAGRDDEWPMGARSANRNSMENTRYDEKQQYAAQRPPPPVGAAGSTSRAQDGQAGFAGGAGMGGSYAGGGNEQYTQYPISPAPVGMTQTQADRESLSKYQAIAKINQHYAAAERMSRQPGNFEPANPPSPLYFRPTPNAPRPDSTTFGGGGGRYGGAPQQGRY</sequence>
<evidence type="ECO:0000256" key="2">
    <source>
        <dbReference type="SAM" id="Phobius"/>
    </source>
</evidence>
<dbReference type="EMBL" id="GL385396">
    <property type="protein sequence ID" value="EJT78446.1"/>
    <property type="molecule type" value="Genomic_DNA"/>
</dbReference>
<dbReference type="GeneID" id="20344004"/>
<dbReference type="AlphaFoldDB" id="J3NQJ0"/>
<dbReference type="VEuPathDB" id="FungiDB:GGTG_03546"/>
<reference evidence="4" key="5">
    <citation type="submission" date="2018-04" db="UniProtKB">
        <authorList>
            <consortium name="EnsemblFungi"/>
        </authorList>
    </citation>
    <scope>IDENTIFICATION</scope>
    <source>
        <strain evidence="4">R3-111a-1</strain>
    </source>
</reference>
<reference evidence="5" key="1">
    <citation type="submission" date="2010-07" db="EMBL/GenBank/DDBJ databases">
        <title>The genome sequence of Gaeumannomyces graminis var. tritici strain R3-111a-1.</title>
        <authorList>
            <consortium name="The Broad Institute Genome Sequencing Platform"/>
            <person name="Ma L.-J."/>
            <person name="Dead R."/>
            <person name="Young S."/>
            <person name="Zeng Q."/>
            <person name="Koehrsen M."/>
            <person name="Alvarado L."/>
            <person name="Berlin A."/>
            <person name="Chapman S.B."/>
            <person name="Chen Z."/>
            <person name="Freedman E."/>
            <person name="Gellesch M."/>
            <person name="Goldberg J."/>
            <person name="Griggs A."/>
            <person name="Gujja S."/>
            <person name="Heilman E.R."/>
            <person name="Heiman D."/>
            <person name="Hepburn T."/>
            <person name="Howarth C."/>
            <person name="Jen D."/>
            <person name="Larson L."/>
            <person name="Mehta T."/>
            <person name="Neiman D."/>
            <person name="Pearson M."/>
            <person name="Roberts A."/>
            <person name="Saif S."/>
            <person name="Shea T."/>
            <person name="Shenoy N."/>
            <person name="Sisk P."/>
            <person name="Stolte C."/>
            <person name="Sykes S."/>
            <person name="Walk T."/>
            <person name="White J."/>
            <person name="Yandava C."/>
            <person name="Haas B."/>
            <person name="Nusbaum C."/>
            <person name="Birren B."/>
        </authorList>
    </citation>
    <scope>NUCLEOTIDE SEQUENCE [LARGE SCALE GENOMIC DNA]</scope>
    <source>
        <strain evidence="5">R3-111a-1</strain>
    </source>
</reference>
<organism evidence="3">
    <name type="scientific">Gaeumannomyces tritici (strain R3-111a-1)</name>
    <name type="common">Wheat and barley take-all root rot fungus</name>
    <name type="synonym">Gaeumannomyces graminis var. tritici</name>
    <dbReference type="NCBI Taxonomy" id="644352"/>
    <lineage>
        <taxon>Eukaryota</taxon>
        <taxon>Fungi</taxon>
        <taxon>Dikarya</taxon>
        <taxon>Ascomycota</taxon>
        <taxon>Pezizomycotina</taxon>
        <taxon>Sordariomycetes</taxon>
        <taxon>Sordariomycetidae</taxon>
        <taxon>Magnaporthales</taxon>
        <taxon>Magnaporthaceae</taxon>
        <taxon>Gaeumannomyces</taxon>
    </lineage>
</organism>
<dbReference type="EnsemblFungi" id="EJT78446">
    <property type="protein sequence ID" value="EJT78446"/>
    <property type="gene ID" value="GGTG_03546"/>
</dbReference>
<dbReference type="eggNOG" id="ENOG502RUDR">
    <property type="taxonomic scope" value="Eukaryota"/>
</dbReference>
<name>J3NQJ0_GAET3</name>
<feature type="transmembrane region" description="Helical" evidence="2">
    <location>
        <begin position="205"/>
        <end position="227"/>
    </location>
</feature>